<evidence type="ECO:0000313" key="4">
    <source>
        <dbReference type="Proteomes" id="UP000580568"/>
    </source>
</evidence>
<dbReference type="PROSITE" id="PS51831">
    <property type="entry name" value="HD"/>
    <property type="match status" value="1"/>
</dbReference>
<dbReference type="EMBL" id="BLZR01000001">
    <property type="protein sequence ID" value="GFP77026.1"/>
    <property type="molecule type" value="Genomic_DNA"/>
</dbReference>
<evidence type="ECO:0000256" key="1">
    <source>
        <dbReference type="ARBA" id="ARBA00022801"/>
    </source>
</evidence>
<dbReference type="InterPro" id="IPR003607">
    <property type="entry name" value="HD/PDEase_dom"/>
</dbReference>
<dbReference type="InterPro" id="IPR051094">
    <property type="entry name" value="Diverse_Catalytic_Enzymes"/>
</dbReference>
<evidence type="ECO:0000259" key="2">
    <source>
        <dbReference type="PROSITE" id="PS51831"/>
    </source>
</evidence>
<evidence type="ECO:0000313" key="3">
    <source>
        <dbReference type="EMBL" id="GFP77026.1"/>
    </source>
</evidence>
<dbReference type="CDD" id="cd00077">
    <property type="entry name" value="HDc"/>
    <property type="match status" value="1"/>
</dbReference>
<dbReference type="AlphaFoldDB" id="A0A6V8SJT9"/>
<dbReference type="PANTHER" id="PTHR35795:SF1">
    <property type="entry name" value="BIS(5'-NUCLEOSYL)-TETRAPHOSPHATASE, SYMMETRICAL"/>
    <property type="match status" value="1"/>
</dbReference>
<protein>
    <submittedName>
        <fullName evidence="3">Deoxyguanosinetriphosphate triphosphohydrolase-like protein</fullName>
    </submittedName>
</protein>
<dbReference type="RefSeq" id="WP_183278422.1">
    <property type="nucleotide sequence ID" value="NZ_BLZR01000001.1"/>
</dbReference>
<name>A0A6V8SJT9_9CLOT</name>
<dbReference type="SMART" id="SM00471">
    <property type="entry name" value="HDc"/>
    <property type="match status" value="1"/>
</dbReference>
<keyword evidence="1 3" id="KW-0378">Hydrolase</keyword>
<dbReference type="PANTHER" id="PTHR35795">
    <property type="entry name" value="SLR1885 PROTEIN"/>
    <property type="match status" value="1"/>
</dbReference>
<dbReference type="NCBIfam" id="NF002327">
    <property type="entry name" value="PRK01286.1-2"/>
    <property type="match status" value="1"/>
</dbReference>
<proteinExistence type="predicted"/>
<reference evidence="3 4" key="1">
    <citation type="submission" date="2020-07" db="EMBL/GenBank/DDBJ databases">
        <title>A new beta-1,3-glucan-decomposing anaerobic bacterium isolated from anoxic soil subjected to biological soil disinfestation.</title>
        <authorList>
            <person name="Ueki A."/>
            <person name="Tonouchi A."/>
        </authorList>
    </citation>
    <scope>NUCLEOTIDE SEQUENCE [LARGE SCALE GENOMIC DNA]</scope>
    <source>
        <strain evidence="3 4">TW1</strain>
    </source>
</reference>
<comment type="caution">
    <text evidence="3">The sequence shown here is derived from an EMBL/GenBank/DDBJ whole genome shotgun (WGS) entry which is preliminary data.</text>
</comment>
<dbReference type="NCBIfam" id="NF002329">
    <property type="entry name" value="PRK01286.1-4"/>
    <property type="match status" value="1"/>
</dbReference>
<keyword evidence="4" id="KW-1185">Reference proteome</keyword>
<dbReference type="Gene3D" id="1.10.3210.10">
    <property type="entry name" value="Hypothetical protein af1432"/>
    <property type="match status" value="1"/>
</dbReference>
<accession>A0A6V8SJT9</accession>
<dbReference type="GO" id="GO:0016787">
    <property type="term" value="F:hydrolase activity"/>
    <property type="evidence" value="ECO:0007669"/>
    <property type="project" value="UniProtKB-KW"/>
</dbReference>
<dbReference type="Pfam" id="PF01966">
    <property type="entry name" value="HD"/>
    <property type="match status" value="1"/>
</dbReference>
<organism evidence="3 4">
    <name type="scientific">Clostridium fungisolvens</name>
    <dbReference type="NCBI Taxonomy" id="1604897"/>
    <lineage>
        <taxon>Bacteria</taxon>
        <taxon>Bacillati</taxon>
        <taxon>Bacillota</taxon>
        <taxon>Clostridia</taxon>
        <taxon>Eubacteriales</taxon>
        <taxon>Clostridiaceae</taxon>
        <taxon>Clostridium</taxon>
    </lineage>
</organism>
<dbReference type="InterPro" id="IPR006674">
    <property type="entry name" value="HD_domain"/>
</dbReference>
<gene>
    <name evidence="3" type="ORF">bsdtw1_03140</name>
</gene>
<sequence length="342" mass="39352">MTIREKIEGFESLTLIKEASFSSKTKGREKSEEQDHIRTCYMVDRDRILHCKSFRRLKHKTQVFIKTSSDHYRTRLTHTLEVSQIARTIAVGIGLNEYLVEAITLGHDLGHVAFAHMGEEVLNEFLKDGFRHNEQSVRVVKRLEKEGRGLNLCFEVIDGIEHHSGFTNGIAKAATLEGQVVRYSDKMAYVNHDIDDSIRAGLLREDEIPKDIINILGKTNSERINILVTDCIENTLNNIKKGDIKVSLSDEVGDAMTKLRSFMFKKVYLGDILKIERDKAKFVLRHVIEYFMKHPEEMPNIYQQISEQEGLERAVADYAAGMSDDYCLNMFNKIYVPKFVIY</sequence>
<dbReference type="Proteomes" id="UP000580568">
    <property type="component" value="Unassembled WGS sequence"/>
</dbReference>
<feature type="domain" description="HD" evidence="2">
    <location>
        <begin position="75"/>
        <end position="190"/>
    </location>
</feature>
<dbReference type="InterPro" id="IPR026875">
    <property type="entry name" value="PHydrolase_assoc_dom"/>
</dbReference>
<dbReference type="SUPFAM" id="SSF109604">
    <property type="entry name" value="HD-domain/PDEase-like"/>
    <property type="match status" value="1"/>
</dbReference>
<dbReference type="Pfam" id="PF13286">
    <property type="entry name" value="HD_assoc"/>
    <property type="match status" value="1"/>
</dbReference>